<dbReference type="Pfam" id="PF05633">
    <property type="entry name" value="ROH1-like"/>
    <property type="match status" value="1"/>
</dbReference>
<protein>
    <recommendedName>
        <fullName evidence="9">R3H domain-containing protein</fullName>
    </recommendedName>
</protein>
<evidence type="ECO:0000256" key="3">
    <source>
        <dbReference type="ARBA" id="ARBA00022989"/>
    </source>
</evidence>
<keyword evidence="3 7" id="KW-1133">Transmembrane helix</keyword>
<evidence type="ECO:0000256" key="7">
    <source>
        <dbReference type="SAM" id="Phobius"/>
    </source>
</evidence>
<accession>A0A2S3IBZ5</accession>
<reference evidence="8" key="1">
    <citation type="submission" date="2018-04" db="EMBL/GenBank/DDBJ databases">
        <title>WGS assembly of Panicum hallii.</title>
        <authorList>
            <person name="Lovell J."/>
            <person name="Jenkins J."/>
            <person name="Lowry D."/>
            <person name="Mamidi S."/>
            <person name="Sreedasyam A."/>
            <person name="Weng X."/>
            <person name="Barry K."/>
            <person name="Bonette J."/>
            <person name="Campitelli B."/>
            <person name="Daum C."/>
            <person name="Gordon S."/>
            <person name="Gould B."/>
            <person name="Lipzen A."/>
            <person name="Macqueen A."/>
            <person name="Palacio-Mejia J."/>
            <person name="Plott C."/>
            <person name="Shakirov E."/>
            <person name="Shu S."/>
            <person name="Yoshinaga Y."/>
            <person name="Zane M."/>
            <person name="Rokhsar D."/>
            <person name="Grimwood J."/>
            <person name="Schmutz J."/>
            <person name="Juenger T."/>
        </authorList>
    </citation>
    <scope>NUCLEOTIDE SEQUENCE [LARGE SCALE GENOMIC DNA]</scope>
    <source>
        <strain evidence="8">FIL2</strain>
    </source>
</reference>
<sequence>MRATMPPTDSSSPAAPLASIGRSIRSLRRDQNQIHSFHAAGDSDLDAADAFQRRAADLLTDLLADGQPDLLSLAWTSRLLDAFLLCLDEFRALLFGPGAAAAARPPLDRLVADFFDRAVKALDLCNAVRDGLDLVRQWRKHLAIAAAVLAAAPLGEAQIRRARKALTDLTILMLDDRDGGGGVVGQRNRSFGRANKDARPHAQAQGHHRRSSSGGSSGSGSGSHLRSLSWSVSRAWSAARQLQAIGGGLPVPRPNDITATGGLASAVYAMGAVLFIVAFALVAAIPCQDRGLQAHFSVPRNFPWSGPVTTLYDRIIEESKKKDRKNSCGLLKEIHQIELCSRHLMDITDTAEFPLPEKRDADVQEATRELVQVCQSLKDGLDPLERQVREMFHRIVRTRTEILDCLSRPHGTE</sequence>
<dbReference type="InterPro" id="IPR008511">
    <property type="entry name" value="ROH1-like"/>
</dbReference>
<organism evidence="8">
    <name type="scientific">Panicum hallii</name>
    <dbReference type="NCBI Taxonomy" id="206008"/>
    <lineage>
        <taxon>Eukaryota</taxon>
        <taxon>Viridiplantae</taxon>
        <taxon>Streptophyta</taxon>
        <taxon>Embryophyta</taxon>
        <taxon>Tracheophyta</taxon>
        <taxon>Spermatophyta</taxon>
        <taxon>Magnoliopsida</taxon>
        <taxon>Liliopsida</taxon>
        <taxon>Poales</taxon>
        <taxon>Poaceae</taxon>
        <taxon>PACMAD clade</taxon>
        <taxon>Panicoideae</taxon>
        <taxon>Panicodae</taxon>
        <taxon>Paniceae</taxon>
        <taxon>Panicinae</taxon>
        <taxon>Panicum</taxon>
        <taxon>Panicum sect. Panicum</taxon>
    </lineage>
</organism>
<dbReference type="Gramene" id="PAN40883">
    <property type="protein sequence ID" value="PAN40883"/>
    <property type="gene ID" value="PAHAL_7G347400"/>
</dbReference>
<dbReference type="EMBL" id="CM008052">
    <property type="protein sequence ID" value="PAN40883.1"/>
    <property type="molecule type" value="Genomic_DNA"/>
</dbReference>
<evidence type="ECO:0000256" key="5">
    <source>
        <dbReference type="ARBA" id="ARBA00035114"/>
    </source>
</evidence>
<evidence type="ECO:0000256" key="6">
    <source>
        <dbReference type="SAM" id="MobiDB-lite"/>
    </source>
</evidence>
<evidence type="ECO:0000313" key="8">
    <source>
        <dbReference type="EMBL" id="PAN40883.1"/>
    </source>
</evidence>
<name>A0A2S3IBZ5_9POAL</name>
<dbReference type="PANTHER" id="PTHR31509">
    <property type="entry name" value="BPS1-LIKE PROTEIN"/>
    <property type="match status" value="1"/>
</dbReference>
<keyword evidence="4 7" id="KW-0472">Membrane</keyword>
<comment type="subcellular location">
    <subcellularLocation>
        <location evidence="1">Membrane</location>
        <topology evidence="1">Single-pass membrane protein</topology>
    </subcellularLocation>
</comment>
<dbReference type="AlphaFoldDB" id="A0A2S3IBZ5"/>
<comment type="similarity">
    <text evidence="5">Belongs to the ROH1 family.</text>
</comment>
<evidence type="ECO:0000256" key="4">
    <source>
        <dbReference type="ARBA" id="ARBA00023136"/>
    </source>
</evidence>
<evidence type="ECO:0000256" key="2">
    <source>
        <dbReference type="ARBA" id="ARBA00022692"/>
    </source>
</evidence>
<dbReference type="Proteomes" id="UP000243499">
    <property type="component" value="Chromosome 7"/>
</dbReference>
<evidence type="ECO:0008006" key="9">
    <source>
        <dbReference type="Google" id="ProtNLM"/>
    </source>
</evidence>
<feature type="transmembrane region" description="Helical" evidence="7">
    <location>
        <begin position="263"/>
        <end position="285"/>
    </location>
</feature>
<proteinExistence type="inferred from homology"/>
<gene>
    <name evidence="8" type="ORF">PAHAL_7G347400</name>
</gene>
<feature type="region of interest" description="Disordered" evidence="6">
    <location>
        <begin position="183"/>
        <end position="225"/>
    </location>
</feature>
<evidence type="ECO:0000256" key="1">
    <source>
        <dbReference type="ARBA" id="ARBA00004167"/>
    </source>
</evidence>
<keyword evidence="2 7" id="KW-0812">Transmembrane</keyword>
<dbReference type="GO" id="GO:0016020">
    <property type="term" value="C:membrane"/>
    <property type="evidence" value="ECO:0007669"/>
    <property type="project" value="UniProtKB-SubCell"/>
</dbReference>